<organism evidence="1 2">
    <name type="scientific">Frigoriglobus tundricola</name>
    <dbReference type="NCBI Taxonomy" id="2774151"/>
    <lineage>
        <taxon>Bacteria</taxon>
        <taxon>Pseudomonadati</taxon>
        <taxon>Planctomycetota</taxon>
        <taxon>Planctomycetia</taxon>
        <taxon>Gemmatales</taxon>
        <taxon>Gemmataceae</taxon>
        <taxon>Frigoriglobus</taxon>
    </lineage>
</organism>
<accession>A0A6M5YZX4</accession>
<dbReference type="Pfam" id="PF20329">
    <property type="entry name" value="DUF6624"/>
    <property type="match status" value="1"/>
</dbReference>
<evidence type="ECO:0000313" key="2">
    <source>
        <dbReference type="Proteomes" id="UP000503447"/>
    </source>
</evidence>
<dbReference type="RefSeq" id="WP_171474060.1">
    <property type="nucleotide sequence ID" value="NZ_CP053452.2"/>
</dbReference>
<dbReference type="EMBL" id="CP053452">
    <property type="protein sequence ID" value="QJW99006.1"/>
    <property type="molecule type" value="Genomic_DNA"/>
</dbReference>
<dbReference type="Proteomes" id="UP000503447">
    <property type="component" value="Chromosome"/>
</dbReference>
<gene>
    <name evidence="1" type="ORF">FTUN_6602</name>
</gene>
<proteinExistence type="predicted"/>
<dbReference type="KEGG" id="ftj:FTUN_6602"/>
<dbReference type="InterPro" id="IPR046732">
    <property type="entry name" value="DUF6624"/>
</dbReference>
<sequence>MLSTLAFVLAVGTADGKDPAPIKNPKLREELLARVEKEQAARHRIIEANAAGKKLNPTEFAQVLGLDKDNREWLKGVVEKHGWPGKSLVGEDGAHAAWLLVQHADPDLPFQKKCLDLMKAVVKAGEVEKKDLAYLTDRVLSNEGKKQLYGTQLVQADGRMVPKPIEDEDKVDERRKEVGLQSLAEYLKIATEAYKPKKP</sequence>
<protein>
    <submittedName>
        <fullName evidence="1">Uncharacterized protein</fullName>
    </submittedName>
</protein>
<reference evidence="2" key="1">
    <citation type="submission" date="2020-05" db="EMBL/GenBank/DDBJ databases">
        <title>Frigoriglobus tundricola gen. nov., sp. nov., a psychrotolerant cellulolytic planctomycete of the family Gemmataceae with two divergent copies of 16S rRNA gene.</title>
        <authorList>
            <person name="Kulichevskaya I.S."/>
            <person name="Ivanova A.A."/>
            <person name="Naumoff D.G."/>
            <person name="Beletsky A.V."/>
            <person name="Rijpstra W.I.C."/>
            <person name="Sinninghe Damste J.S."/>
            <person name="Mardanov A.V."/>
            <person name="Ravin N.V."/>
            <person name="Dedysh S.N."/>
        </authorList>
    </citation>
    <scope>NUCLEOTIDE SEQUENCE [LARGE SCALE GENOMIC DNA]</scope>
    <source>
        <strain evidence="2">PL17</strain>
    </source>
</reference>
<keyword evidence="2" id="KW-1185">Reference proteome</keyword>
<name>A0A6M5YZX4_9BACT</name>
<dbReference type="AlphaFoldDB" id="A0A6M5YZX4"/>
<evidence type="ECO:0000313" key="1">
    <source>
        <dbReference type="EMBL" id="QJW99006.1"/>
    </source>
</evidence>